<accession>V5SHJ4</accession>
<keyword evidence="3" id="KW-1185">Reference proteome</keyword>
<name>V5SHJ4_9HYPH</name>
<keyword evidence="1" id="KW-0812">Transmembrane</keyword>
<gene>
    <name evidence="2" type="ORF">W911_14320</name>
</gene>
<feature type="transmembrane region" description="Helical" evidence="1">
    <location>
        <begin position="46"/>
        <end position="69"/>
    </location>
</feature>
<proteinExistence type="predicted"/>
<dbReference type="STRING" id="1029756.W911_14320"/>
<reference evidence="2 3" key="1">
    <citation type="journal article" date="2014" name="Genome Announc.">
        <title>Complete Genome Sequence of Hyphomicrobium nitrativorans Strain NL23, a Denitrifying Bacterium Isolated from Biofilm of a Methanol-Fed Denitrification System Treating Seawater at the Montreal Biodome.</title>
        <authorList>
            <person name="Martineau C."/>
            <person name="Villeneuve C."/>
            <person name="Mauffrey F."/>
            <person name="Villemur R."/>
        </authorList>
    </citation>
    <scope>NUCLEOTIDE SEQUENCE [LARGE SCALE GENOMIC DNA]</scope>
    <source>
        <strain evidence="2">NL23</strain>
    </source>
</reference>
<organism evidence="2 3">
    <name type="scientific">Hyphomicrobium nitrativorans NL23</name>
    <dbReference type="NCBI Taxonomy" id="1029756"/>
    <lineage>
        <taxon>Bacteria</taxon>
        <taxon>Pseudomonadati</taxon>
        <taxon>Pseudomonadota</taxon>
        <taxon>Alphaproteobacteria</taxon>
        <taxon>Hyphomicrobiales</taxon>
        <taxon>Hyphomicrobiaceae</taxon>
        <taxon>Hyphomicrobium</taxon>
    </lineage>
</organism>
<evidence type="ECO:0000313" key="3">
    <source>
        <dbReference type="Proteomes" id="UP000018542"/>
    </source>
</evidence>
<keyword evidence="1" id="KW-1133">Transmembrane helix</keyword>
<evidence type="ECO:0000256" key="1">
    <source>
        <dbReference type="SAM" id="Phobius"/>
    </source>
</evidence>
<dbReference type="AlphaFoldDB" id="V5SHJ4"/>
<evidence type="ECO:0000313" key="2">
    <source>
        <dbReference type="EMBL" id="AHB50321.1"/>
    </source>
</evidence>
<dbReference type="PATRIC" id="fig|1029756.8.peg.2980"/>
<dbReference type="EMBL" id="CP006912">
    <property type="protein sequence ID" value="AHB50321.1"/>
    <property type="molecule type" value="Genomic_DNA"/>
</dbReference>
<keyword evidence="1" id="KW-0472">Membrane</keyword>
<dbReference type="RefSeq" id="WP_023788178.1">
    <property type="nucleotide sequence ID" value="NC_022997.1"/>
</dbReference>
<sequence>MDTWTILIGVAVLVLLTQSWFWLLAFFFGGLAALFAMLASIIHFQILGALVFFVLMAISFACMVGVANFRRDQVPRSNLTTAFRDIDR</sequence>
<dbReference type="Proteomes" id="UP000018542">
    <property type="component" value="Chromosome"/>
</dbReference>
<dbReference type="KEGG" id="hni:W911_14320"/>
<dbReference type="HOGENOM" id="CLU_2464867_0_0_5"/>
<feature type="transmembrane region" description="Helical" evidence="1">
    <location>
        <begin position="20"/>
        <end position="39"/>
    </location>
</feature>
<protein>
    <submittedName>
        <fullName evidence="2">Uncharacterized protein</fullName>
    </submittedName>
</protein>